<dbReference type="PANTHER" id="PTHR43303:SF4">
    <property type="entry name" value="NADPH DEHYDROGENASE C23G7.10C-RELATED"/>
    <property type="match status" value="1"/>
</dbReference>
<feature type="domain" description="NADH:flavin oxidoreductase/NADH oxidase N-terminal" evidence="6">
    <location>
        <begin position="4"/>
        <end position="324"/>
    </location>
</feature>
<keyword evidence="2" id="KW-0285">Flavoprotein</keyword>
<keyword evidence="5" id="KW-0560">Oxidoreductase</keyword>
<keyword evidence="3" id="KW-0288">FMN</keyword>
<protein>
    <submittedName>
        <fullName evidence="7">NADPH dehydrogenase</fullName>
    </submittedName>
</protein>
<evidence type="ECO:0000256" key="4">
    <source>
        <dbReference type="ARBA" id="ARBA00022857"/>
    </source>
</evidence>
<comment type="caution">
    <text evidence="7">The sequence shown here is derived from an EMBL/GenBank/DDBJ whole genome shotgun (WGS) entry which is preliminary data.</text>
</comment>
<accession>A0ABS6F127</accession>
<evidence type="ECO:0000313" key="8">
    <source>
        <dbReference type="Proteomes" id="UP000736583"/>
    </source>
</evidence>
<dbReference type="CDD" id="cd02932">
    <property type="entry name" value="OYE_YqiM_FMN"/>
    <property type="match status" value="1"/>
</dbReference>
<dbReference type="PANTHER" id="PTHR43303">
    <property type="entry name" value="NADPH DEHYDROGENASE C23G7.10C-RELATED"/>
    <property type="match status" value="1"/>
</dbReference>
<evidence type="ECO:0000256" key="2">
    <source>
        <dbReference type="ARBA" id="ARBA00022630"/>
    </source>
</evidence>
<proteinExistence type="predicted"/>
<sequence>MANLFKEFSVRNFKFNNRIVMAPMCMDYGNEDGTIREWHYIHYVSRAMTGLGLMLIEATAVEKRGRTLNKDIGLWNNKQMEGLKSIVYKSKESGCAIGIQLSHCGRKSLLTSEDIIAPSAIPFIKGSHSPREMTLKDINEVIDCFREAAYRANIVGFDVIEIHGAHGYLINQFLSPLTNHRKDHYGGTVENRVRFLSDIIKAIREVWPKEKPLILRISAEEYDEKGNHPKDLADLINLLDKDLLDIIDVSSGGVTPTTVHSFPGYQIIFAEEIKRLTGMPVIGGGLIKDPFIAEEIISNNRADLIYIGRELLRDPNWIYRASELLKAKAQFSSVSYEKAWKKNLD</sequence>
<keyword evidence="8" id="KW-1185">Reference proteome</keyword>
<reference evidence="7 8" key="1">
    <citation type="submission" date="2021-06" db="EMBL/GenBank/DDBJ databases">
        <authorList>
            <person name="Sun Q."/>
            <person name="Li D."/>
        </authorList>
    </citation>
    <scope>NUCLEOTIDE SEQUENCE [LARGE SCALE GENOMIC DNA]</scope>
    <source>
        <strain evidence="7 8">MSJ-4</strain>
    </source>
</reference>
<dbReference type="RefSeq" id="WP_216457048.1">
    <property type="nucleotide sequence ID" value="NZ_JAHLQL010000003.1"/>
</dbReference>
<evidence type="ECO:0000256" key="5">
    <source>
        <dbReference type="ARBA" id="ARBA00023002"/>
    </source>
</evidence>
<name>A0ABS6F127_9CLOT</name>
<evidence type="ECO:0000313" key="7">
    <source>
        <dbReference type="EMBL" id="MBU5592212.1"/>
    </source>
</evidence>
<dbReference type="Pfam" id="PF00724">
    <property type="entry name" value="Oxidored_FMN"/>
    <property type="match status" value="1"/>
</dbReference>
<gene>
    <name evidence="7" type="ORF">KQI89_10605</name>
</gene>
<organism evidence="7 8">
    <name type="scientific">Clostridium simiarum</name>
    <dbReference type="NCBI Taxonomy" id="2841506"/>
    <lineage>
        <taxon>Bacteria</taxon>
        <taxon>Bacillati</taxon>
        <taxon>Bacillota</taxon>
        <taxon>Clostridia</taxon>
        <taxon>Eubacteriales</taxon>
        <taxon>Clostridiaceae</taxon>
        <taxon>Clostridium</taxon>
    </lineage>
</organism>
<evidence type="ECO:0000256" key="3">
    <source>
        <dbReference type="ARBA" id="ARBA00022643"/>
    </source>
</evidence>
<dbReference type="InterPro" id="IPR001155">
    <property type="entry name" value="OxRdtase_FMN_N"/>
</dbReference>
<dbReference type="Proteomes" id="UP000736583">
    <property type="component" value="Unassembled WGS sequence"/>
</dbReference>
<keyword evidence="4" id="KW-0521">NADP</keyword>
<dbReference type="EMBL" id="JAHLQL010000003">
    <property type="protein sequence ID" value="MBU5592212.1"/>
    <property type="molecule type" value="Genomic_DNA"/>
</dbReference>
<comment type="cofactor">
    <cofactor evidence="1">
        <name>FMN</name>
        <dbReference type="ChEBI" id="CHEBI:58210"/>
    </cofactor>
</comment>
<evidence type="ECO:0000256" key="1">
    <source>
        <dbReference type="ARBA" id="ARBA00001917"/>
    </source>
</evidence>
<dbReference type="InterPro" id="IPR044152">
    <property type="entry name" value="YqjM-like"/>
</dbReference>
<evidence type="ECO:0000259" key="6">
    <source>
        <dbReference type="Pfam" id="PF00724"/>
    </source>
</evidence>